<dbReference type="InterPro" id="IPR051725">
    <property type="entry name" value="SAM-SH3_domain_protein"/>
</dbReference>
<evidence type="ECO:0000259" key="2">
    <source>
        <dbReference type="PROSITE" id="PS50105"/>
    </source>
</evidence>
<dbReference type="EMBL" id="JASPKY010000125">
    <property type="protein sequence ID" value="KAK9731880.1"/>
    <property type="molecule type" value="Genomic_DNA"/>
</dbReference>
<feature type="domain" description="SAM" evidence="2">
    <location>
        <begin position="1"/>
        <end position="64"/>
    </location>
</feature>
<feature type="region of interest" description="Disordered" evidence="1">
    <location>
        <begin position="242"/>
        <end position="276"/>
    </location>
</feature>
<sequence length="276" mass="30183">MQASRRSGFGRDRRLQSAESFIDNGYDDLEICKQVGDPDLDAIGVFNPQHRSRLLQSVRTLREEGAASVYFTLEESAAAVHHEECLCDNVSASRSSRNSSGRCSDKEITATAAAAATAAAITASRIQVSPAGGGGGGAAAASSSSSSAVIEGGQDAAAKYLDEYEEGKAELVKIPRMQLKMLLREKLAQDGIRLTCQPYSTTGQHRRTRFYRLFYKTEQPEYQISIQHKTLKRLASNIKRSRSSVDRDDRLLARGTGEKTKPKRGKKIVPGALKKW</sequence>
<dbReference type="Gene3D" id="1.10.150.50">
    <property type="entry name" value="Transcription Factor, Ets-1"/>
    <property type="match status" value="1"/>
</dbReference>
<evidence type="ECO:0000313" key="4">
    <source>
        <dbReference type="Proteomes" id="UP001458880"/>
    </source>
</evidence>
<accession>A0AAW1LA38</accession>
<dbReference type="PANTHER" id="PTHR12301">
    <property type="entry name" value="SAM-DOMAIN, SH3 AND NUCLEAR LOCALIZATION SIGNALS PROTEIN RELATED"/>
    <property type="match status" value="1"/>
</dbReference>
<dbReference type="InterPro" id="IPR013761">
    <property type="entry name" value="SAM/pointed_sf"/>
</dbReference>
<dbReference type="Proteomes" id="UP001458880">
    <property type="component" value="Unassembled WGS sequence"/>
</dbReference>
<reference evidence="3 4" key="1">
    <citation type="journal article" date="2024" name="BMC Genomics">
        <title>De novo assembly and annotation of Popillia japonica's genome with initial clues to its potential as an invasive pest.</title>
        <authorList>
            <person name="Cucini C."/>
            <person name="Boschi S."/>
            <person name="Funari R."/>
            <person name="Cardaioli E."/>
            <person name="Iannotti N."/>
            <person name="Marturano G."/>
            <person name="Paoli F."/>
            <person name="Bruttini M."/>
            <person name="Carapelli A."/>
            <person name="Frati F."/>
            <person name="Nardi F."/>
        </authorList>
    </citation>
    <scope>NUCLEOTIDE SEQUENCE [LARGE SCALE GENOMIC DNA]</scope>
    <source>
        <strain evidence="3">DMR45628</strain>
    </source>
</reference>
<dbReference type="Pfam" id="PF00536">
    <property type="entry name" value="SAM_1"/>
    <property type="match status" value="1"/>
</dbReference>
<protein>
    <submittedName>
        <fullName evidence="3">SAM domain (Sterile alpha motif)</fullName>
    </submittedName>
</protein>
<dbReference type="PROSITE" id="PS50105">
    <property type="entry name" value="SAM_DOMAIN"/>
    <property type="match status" value="1"/>
</dbReference>
<name>A0AAW1LA38_POPJA</name>
<dbReference type="InterPro" id="IPR001660">
    <property type="entry name" value="SAM"/>
</dbReference>
<feature type="compositionally biased region" description="Basic and acidic residues" evidence="1">
    <location>
        <begin position="243"/>
        <end position="260"/>
    </location>
</feature>
<dbReference type="PANTHER" id="PTHR12301:SF8">
    <property type="entry name" value="STERILE ALPHA MOTIF DOMAIN-CONTAINING PROTEIN 5"/>
    <property type="match status" value="1"/>
</dbReference>
<gene>
    <name evidence="3" type="ORF">QE152_g13282</name>
</gene>
<evidence type="ECO:0000313" key="3">
    <source>
        <dbReference type="EMBL" id="KAK9731880.1"/>
    </source>
</evidence>
<organism evidence="3 4">
    <name type="scientific">Popillia japonica</name>
    <name type="common">Japanese beetle</name>
    <dbReference type="NCBI Taxonomy" id="7064"/>
    <lineage>
        <taxon>Eukaryota</taxon>
        <taxon>Metazoa</taxon>
        <taxon>Ecdysozoa</taxon>
        <taxon>Arthropoda</taxon>
        <taxon>Hexapoda</taxon>
        <taxon>Insecta</taxon>
        <taxon>Pterygota</taxon>
        <taxon>Neoptera</taxon>
        <taxon>Endopterygota</taxon>
        <taxon>Coleoptera</taxon>
        <taxon>Polyphaga</taxon>
        <taxon>Scarabaeiformia</taxon>
        <taxon>Scarabaeidae</taxon>
        <taxon>Rutelinae</taxon>
        <taxon>Popillia</taxon>
    </lineage>
</organism>
<dbReference type="AlphaFoldDB" id="A0AAW1LA38"/>
<keyword evidence="4" id="KW-1185">Reference proteome</keyword>
<comment type="caution">
    <text evidence="3">The sequence shown here is derived from an EMBL/GenBank/DDBJ whole genome shotgun (WGS) entry which is preliminary data.</text>
</comment>
<proteinExistence type="predicted"/>
<dbReference type="SUPFAM" id="SSF47769">
    <property type="entry name" value="SAM/Pointed domain"/>
    <property type="match status" value="1"/>
</dbReference>
<evidence type="ECO:0000256" key="1">
    <source>
        <dbReference type="SAM" id="MobiDB-lite"/>
    </source>
</evidence>